<gene>
    <name evidence="2" type="ORF">METZ01_LOCUS188886</name>
</gene>
<reference evidence="2" key="1">
    <citation type="submission" date="2018-05" db="EMBL/GenBank/DDBJ databases">
        <authorList>
            <person name="Lanie J.A."/>
            <person name="Ng W.-L."/>
            <person name="Kazmierczak K.M."/>
            <person name="Andrzejewski T.M."/>
            <person name="Davidsen T.M."/>
            <person name="Wayne K.J."/>
            <person name="Tettelin H."/>
            <person name="Glass J.I."/>
            <person name="Rusch D."/>
            <person name="Podicherti R."/>
            <person name="Tsui H.-C.T."/>
            <person name="Winkler M.E."/>
        </authorList>
    </citation>
    <scope>NUCLEOTIDE SEQUENCE</scope>
</reference>
<dbReference type="Gene3D" id="3.90.420.10">
    <property type="entry name" value="Oxidoreductase, molybdopterin-binding domain"/>
    <property type="match status" value="1"/>
</dbReference>
<feature type="non-terminal residue" evidence="2">
    <location>
        <position position="1"/>
    </location>
</feature>
<protein>
    <recommendedName>
        <fullName evidence="1">Oxidoreductase molybdopterin-binding domain-containing protein</fullName>
    </recommendedName>
</protein>
<accession>A0A382DDD1</accession>
<dbReference type="PANTHER" id="PTHR43032">
    <property type="entry name" value="PROTEIN-METHIONINE-SULFOXIDE REDUCTASE"/>
    <property type="match status" value="1"/>
</dbReference>
<dbReference type="EMBL" id="UINC01038678">
    <property type="protein sequence ID" value="SVB36032.1"/>
    <property type="molecule type" value="Genomic_DNA"/>
</dbReference>
<feature type="domain" description="Oxidoreductase molybdopterin-binding" evidence="1">
    <location>
        <begin position="114"/>
        <end position="205"/>
    </location>
</feature>
<sequence length="220" mass="24938">VDDDVAFLTRLLTNRILLKAIWVIWIALPYPVRKRVTTEGIRVLLVLKRAIGIFRQVELTPPGKIFTLSFWGDPHLDSEQFNLTVEDRVARSLSISFGALKTYTVVDRQITMMMRGVSLAALLEPAEPRPDADTAIFHRADGYFTTHPLADLIETDALLAYEINGQEAPVHGFPLRLVAPKKYGYKWAKWVVRIELASGSPLGYWEQRGLPNRAWVGDIR</sequence>
<dbReference type="PANTHER" id="PTHR43032:SF2">
    <property type="entry name" value="BLL0505 PROTEIN"/>
    <property type="match status" value="1"/>
</dbReference>
<proteinExistence type="predicted"/>
<name>A0A382DDD1_9ZZZZ</name>
<dbReference type="Pfam" id="PF00174">
    <property type="entry name" value="Oxidored_molyb"/>
    <property type="match status" value="1"/>
</dbReference>
<organism evidence="2">
    <name type="scientific">marine metagenome</name>
    <dbReference type="NCBI Taxonomy" id="408172"/>
    <lineage>
        <taxon>unclassified sequences</taxon>
        <taxon>metagenomes</taxon>
        <taxon>ecological metagenomes</taxon>
    </lineage>
</organism>
<dbReference type="AlphaFoldDB" id="A0A382DDD1"/>
<dbReference type="SUPFAM" id="SSF56524">
    <property type="entry name" value="Oxidoreductase molybdopterin-binding domain"/>
    <property type="match status" value="1"/>
</dbReference>
<evidence type="ECO:0000313" key="2">
    <source>
        <dbReference type="EMBL" id="SVB36032.1"/>
    </source>
</evidence>
<dbReference type="InterPro" id="IPR000572">
    <property type="entry name" value="OxRdtase_Mopterin-bd_dom"/>
</dbReference>
<evidence type="ECO:0000259" key="1">
    <source>
        <dbReference type="Pfam" id="PF00174"/>
    </source>
</evidence>
<dbReference type="InterPro" id="IPR036374">
    <property type="entry name" value="OxRdtase_Mopterin-bd_sf"/>
</dbReference>